<comment type="caution">
    <text evidence="1">The sequence shown here is derived from an EMBL/GenBank/DDBJ whole genome shotgun (WGS) entry which is preliminary data.</text>
</comment>
<protein>
    <submittedName>
        <fullName evidence="1">Uncharacterized protein</fullName>
    </submittedName>
</protein>
<reference evidence="1 2" key="1">
    <citation type="submission" date="2018-06" db="EMBL/GenBank/DDBJ databases">
        <title>Isolation of heavy metals resistant Paenibacillus silvae NC2 from Gold-Copper mine in ZiJin, China.</title>
        <authorList>
            <person name="Xu J."/>
            <person name="Mazhar H.S."/>
            <person name="Rensing C."/>
        </authorList>
    </citation>
    <scope>NUCLEOTIDE SEQUENCE [LARGE SCALE GENOMIC DNA]</scope>
    <source>
        <strain evidence="1 2">NC2</strain>
    </source>
</reference>
<evidence type="ECO:0000313" key="1">
    <source>
        <dbReference type="EMBL" id="PZT53005.1"/>
    </source>
</evidence>
<organism evidence="1 2">
    <name type="scientific">Paenibacillus silvae</name>
    <dbReference type="NCBI Taxonomy" id="1325358"/>
    <lineage>
        <taxon>Bacteria</taxon>
        <taxon>Bacillati</taxon>
        <taxon>Bacillota</taxon>
        <taxon>Bacilli</taxon>
        <taxon>Bacillales</taxon>
        <taxon>Paenibacillaceae</taxon>
        <taxon>Paenibacillus</taxon>
    </lineage>
</organism>
<dbReference type="EMBL" id="QKWW01000081">
    <property type="protein sequence ID" value="PZT53005.1"/>
    <property type="molecule type" value="Genomic_DNA"/>
</dbReference>
<dbReference type="Proteomes" id="UP000249204">
    <property type="component" value="Unassembled WGS sequence"/>
</dbReference>
<gene>
    <name evidence="1" type="ORF">DN757_24715</name>
</gene>
<evidence type="ECO:0000313" key="2">
    <source>
        <dbReference type="Proteomes" id="UP000249204"/>
    </source>
</evidence>
<name>A0A2W6NAL8_9BACL</name>
<dbReference type="AlphaFoldDB" id="A0A2W6NAL8"/>
<accession>A0A2W6NAL8</accession>
<sequence length="73" mass="8597">MILYHLSVSLIKEQNELIRAFTYGSLYFYTDSNEYNKEACFNLKLRPKQAFVYFNGHIINEIASIRNSSLNIK</sequence>
<proteinExistence type="predicted"/>